<evidence type="ECO:0000313" key="3">
    <source>
        <dbReference type="Proteomes" id="UP000554342"/>
    </source>
</evidence>
<name>A0A840YXN4_9SPHN</name>
<dbReference type="Gene3D" id="3.40.50.720">
    <property type="entry name" value="NAD(P)-binding Rossmann-like Domain"/>
    <property type="match status" value="1"/>
</dbReference>
<dbReference type="AlphaFoldDB" id="A0A840YXN4"/>
<dbReference type="GO" id="GO:0044877">
    <property type="term" value="F:protein-containing complex binding"/>
    <property type="evidence" value="ECO:0007669"/>
    <property type="project" value="TreeGrafter"/>
</dbReference>
<dbReference type="InterPro" id="IPR051207">
    <property type="entry name" value="ComplexI_NDUFA9_subunit"/>
</dbReference>
<feature type="domain" description="NAD-dependent epimerase/dehydratase" evidence="1">
    <location>
        <begin position="7"/>
        <end position="211"/>
    </location>
</feature>
<dbReference type="InterPro" id="IPR036291">
    <property type="entry name" value="NAD(P)-bd_dom_sf"/>
</dbReference>
<proteinExistence type="predicted"/>
<dbReference type="EC" id="1.6.99.3" evidence="2"/>
<dbReference type="InterPro" id="IPR001509">
    <property type="entry name" value="Epimerase_deHydtase"/>
</dbReference>
<accession>A0A840YXN4</accession>
<keyword evidence="3" id="KW-1185">Reference proteome</keyword>
<dbReference type="GO" id="GO:0016491">
    <property type="term" value="F:oxidoreductase activity"/>
    <property type="evidence" value="ECO:0007669"/>
    <property type="project" value="UniProtKB-KW"/>
</dbReference>
<protein>
    <submittedName>
        <fullName evidence="2">NADH dehydrogenase</fullName>
        <ecNumber evidence="2">1.6.99.3</ecNumber>
    </submittedName>
</protein>
<dbReference type="PANTHER" id="PTHR12126:SF11">
    <property type="entry name" value="NADH DEHYDROGENASE [UBIQUINONE] 1 ALPHA SUBCOMPLEX SUBUNIT 9, MITOCHONDRIAL"/>
    <property type="match status" value="1"/>
</dbReference>
<dbReference type="Pfam" id="PF01370">
    <property type="entry name" value="Epimerase"/>
    <property type="match status" value="1"/>
</dbReference>
<dbReference type="CDD" id="cd05271">
    <property type="entry name" value="NDUFA9_like_SDR_a"/>
    <property type="match status" value="1"/>
</dbReference>
<dbReference type="FunFam" id="3.40.50.720:FF:000702">
    <property type="entry name" value="NADH dehydrogenase (Ubiquinone)"/>
    <property type="match status" value="1"/>
</dbReference>
<sequence length="308" mass="32438">MKNKLVTLFGGGGFVGRYVTQALLEAGARVRIAERDPRDAWFLRPLGGLGQTQFMAADITKPETVARAVEGADCVVNLVGILSGDFEKLHVEGAANVAKAAADAGVSALVHMSAIGADPESPSAYGRSKAQGEEAVRAAFPTATIVRPSIIFGREDDFINRFARMIAGAPVIPVLRSEVRFQPVYVVDVADAIVAALGNPGEFGGKTFELGGPDVLTMGELIRWIAKTIGRDRAITDIPDSLGALLAALPGTPITGDQWRMLQLDNVVSKDMPGIAALGITPTPLATVAPGWLVLYRKHGRFGLKSAA</sequence>
<dbReference type="PANTHER" id="PTHR12126">
    <property type="entry name" value="NADH-UBIQUINONE OXIDOREDUCTASE 39 KDA SUBUNIT-RELATED"/>
    <property type="match status" value="1"/>
</dbReference>
<reference evidence="2 3" key="1">
    <citation type="submission" date="2020-08" db="EMBL/GenBank/DDBJ databases">
        <title>Genomic Encyclopedia of Type Strains, Phase IV (KMG-IV): sequencing the most valuable type-strain genomes for metagenomic binning, comparative biology and taxonomic classification.</title>
        <authorList>
            <person name="Goeker M."/>
        </authorList>
    </citation>
    <scope>NUCLEOTIDE SEQUENCE [LARGE SCALE GENOMIC DNA]</scope>
    <source>
        <strain evidence="2 3">DSM 27203</strain>
    </source>
</reference>
<dbReference type="RefSeq" id="WP_184002058.1">
    <property type="nucleotide sequence ID" value="NZ_BAABIF010000004.1"/>
</dbReference>
<comment type="caution">
    <text evidence="2">The sequence shown here is derived from an EMBL/GenBank/DDBJ whole genome shotgun (WGS) entry which is preliminary data.</text>
</comment>
<evidence type="ECO:0000259" key="1">
    <source>
        <dbReference type="Pfam" id="PF01370"/>
    </source>
</evidence>
<dbReference type="SUPFAM" id="SSF51735">
    <property type="entry name" value="NAD(P)-binding Rossmann-fold domains"/>
    <property type="match status" value="1"/>
</dbReference>
<evidence type="ECO:0000313" key="2">
    <source>
        <dbReference type="EMBL" id="MBB5718423.1"/>
    </source>
</evidence>
<gene>
    <name evidence="2" type="ORF">FHR23_001330</name>
</gene>
<keyword evidence="2" id="KW-0560">Oxidoreductase</keyword>
<dbReference type="EMBL" id="JACIJI010000001">
    <property type="protein sequence ID" value="MBB5718423.1"/>
    <property type="molecule type" value="Genomic_DNA"/>
</dbReference>
<dbReference type="Proteomes" id="UP000554342">
    <property type="component" value="Unassembled WGS sequence"/>
</dbReference>
<organism evidence="2 3">
    <name type="scientific">Stakelama sediminis</name>
    <dbReference type="NCBI Taxonomy" id="463200"/>
    <lineage>
        <taxon>Bacteria</taxon>
        <taxon>Pseudomonadati</taxon>
        <taxon>Pseudomonadota</taxon>
        <taxon>Alphaproteobacteria</taxon>
        <taxon>Sphingomonadales</taxon>
        <taxon>Sphingomonadaceae</taxon>
        <taxon>Stakelama</taxon>
    </lineage>
</organism>